<comment type="similarity">
    <text evidence="6">Belongs to the methyl-accepting chemotaxis (MCP) protein family.</text>
</comment>
<dbReference type="Gene3D" id="3.30.70.20">
    <property type="match status" value="1"/>
</dbReference>
<dbReference type="GO" id="GO:0006935">
    <property type="term" value="P:chemotaxis"/>
    <property type="evidence" value="ECO:0007669"/>
    <property type="project" value="UniProtKB-KW"/>
</dbReference>
<gene>
    <name evidence="11" type="ORF">SAMN02745123_00331</name>
</gene>
<accession>A0A1M6NXX2</accession>
<dbReference type="PANTHER" id="PTHR43531">
    <property type="entry name" value="PROTEIN ICFG"/>
    <property type="match status" value="1"/>
</dbReference>
<dbReference type="Gene3D" id="3.40.50.1780">
    <property type="match status" value="1"/>
</dbReference>
<evidence type="ECO:0000256" key="7">
    <source>
        <dbReference type="PROSITE-ProRule" id="PRU00284"/>
    </source>
</evidence>
<dbReference type="PANTHER" id="PTHR43531:SF11">
    <property type="entry name" value="METHYL-ACCEPTING CHEMOTAXIS PROTEIN 3"/>
    <property type="match status" value="1"/>
</dbReference>
<feature type="domain" description="4Fe-4S ferredoxin-type" evidence="9">
    <location>
        <begin position="34"/>
        <end position="62"/>
    </location>
</feature>
<dbReference type="Gene3D" id="6.10.250.3200">
    <property type="match status" value="1"/>
</dbReference>
<dbReference type="SUPFAM" id="SSF54862">
    <property type="entry name" value="4Fe-4S ferredoxins"/>
    <property type="match status" value="1"/>
</dbReference>
<evidence type="ECO:0000256" key="3">
    <source>
        <dbReference type="ARBA" id="ARBA00022723"/>
    </source>
</evidence>
<evidence type="ECO:0000313" key="11">
    <source>
        <dbReference type="EMBL" id="SHK00488.1"/>
    </source>
</evidence>
<dbReference type="SUPFAM" id="SSF53920">
    <property type="entry name" value="Fe-only hydrogenase"/>
    <property type="match status" value="1"/>
</dbReference>
<keyword evidence="3" id="KW-0479">Metal-binding</keyword>
<dbReference type="SMART" id="SM00283">
    <property type="entry name" value="MA"/>
    <property type="match status" value="1"/>
</dbReference>
<dbReference type="GO" id="GO:0004888">
    <property type="term" value="F:transmembrane signaling receptor activity"/>
    <property type="evidence" value="ECO:0007669"/>
    <property type="project" value="InterPro"/>
</dbReference>
<dbReference type="InterPro" id="IPR017896">
    <property type="entry name" value="4Fe4S_Fe-S-bd"/>
</dbReference>
<organism evidence="11 12">
    <name type="scientific">Desulforamulus aeronauticus DSM 10349</name>
    <dbReference type="NCBI Taxonomy" id="1121421"/>
    <lineage>
        <taxon>Bacteria</taxon>
        <taxon>Bacillati</taxon>
        <taxon>Bacillota</taxon>
        <taxon>Clostridia</taxon>
        <taxon>Eubacteriales</taxon>
        <taxon>Peptococcaceae</taxon>
        <taxon>Desulforamulus</taxon>
    </lineage>
</organism>
<evidence type="ECO:0000259" key="9">
    <source>
        <dbReference type="PROSITE" id="PS51379"/>
    </source>
</evidence>
<feature type="domain" description="Methyl-accepting transducer" evidence="8">
    <location>
        <begin position="476"/>
        <end position="644"/>
    </location>
</feature>
<evidence type="ECO:0000313" key="12">
    <source>
        <dbReference type="Proteomes" id="UP000183997"/>
    </source>
</evidence>
<dbReference type="GO" id="GO:0007165">
    <property type="term" value="P:signal transduction"/>
    <property type="evidence" value="ECO:0007669"/>
    <property type="project" value="UniProtKB-KW"/>
</dbReference>
<keyword evidence="12" id="KW-1185">Reference proteome</keyword>
<dbReference type="InterPro" id="IPR051310">
    <property type="entry name" value="MCP_chemotaxis"/>
</dbReference>
<dbReference type="PRINTS" id="PR00260">
    <property type="entry name" value="CHEMTRNSDUCR"/>
</dbReference>
<feature type="domain" description="4Fe-4S ferredoxin-type" evidence="9">
    <location>
        <begin position="4"/>
        <end position="33"/>
    </location>
</feature>
<proteinExistence type="inferred from homology"/>
<keyword evidence="2" id="KW-0145">Chemotaxis</keyword>
<dbReference type="InterPro" id="IPR004089">
    <property type="entry name" value="MCPsignal_dom"/>
</dbReference>
<dbReference type="PROSITE" id="PS50111">
    <property type="entry name" value="CHEMOTAXIS_TRANSDUC_2"/>
    <property type="match status" value="1"/>
</dbReference>
<evidence type="ECO:0000256" key="2">
    <source>
        <dbReference type="ARBA" id="ARBA00022500"/>
    </source>
</evidence>
<dbReference type="InterPro" id="IPR004090">
    <property type="entry name" value="Chemotax_Me-accpt_rcpt"/>
</dbReference>
<dbReference type="Pfam" id="PF02906">
    <property type="entry name" value="Fe_hyd_lg_C"/>
    <property type="match status" value="1"/>
</dbReference>
<dbReference type="GO" id="GO:0005886">
    <property type="term" value="C:plasma membrane"/>
    <property type="evidence" value="ECO:0007669"/>
    <property type="project" value="TreeGrafter"/>
</dbReference>
<keyword evidence="5" id="KW-0411">Iron-sulfur</keyword>
<dbReference type="Gene3D" id="3.40.950.10">
    <property type="entry name" value="Fe-only Hydrogenase (Larger Subunit), Chain L, domain 3"/>
    <property type="match status" value="1"/>
</dbReference>
<keyword evidence="1" id="KW-0004">4Fe-4S</keyword>
<dbReference type="EMBL" id="FRAR01000005">
    <property type="protein sequence ID" value="SHK00488.1"/>
    <property type="molecule type" value="Genomic_DNA"/>
</dbReference>
<dbReference type="GO" id="GO:0051539">
    <property type="term" value="F:4 iron, 4 sulfur cluster binding"/>
    <property type="evidence" value="ECO:0007669"/>
    <property type="project" value="UniProtKB-KW"/>
</dbReference>
<dbReference type="GO" id="GO:0046872">
    <property type="term" value="F:metal ion binding"/>
    <property type="evidence" value="ECO:0007669"/>
    <property type="project" value="UniProtKB-KW"/>
</dbReference>
<dbReference type="InterPro" id="IPR004108">
    <property type="entry name" value="Fe_hydrogenase_lsu_C"/>
</dbReference>
<dbReference type="InterPro" id="IPR007202">
    <property type="entry name" value="4Fe-4S_dom"/>
</dbReference>
<dbReference type="PROSITE" id="PS51379">
    <property type="entry name" value="4FE4S_FER_2"/>
    <property type="match status" value="2"/>
</dbReference>
<keyword evidence="7" id="KW-0807">Transducer</keyword>
<name>A0A1M6NXX2_9FIRM</name>
<dbReference type="STRING" id="1121421.SAMN02745123_00331"/>
<evidence type="ECO:0000256" key="5">
    <source>
        <dbReference type="ARBA" id="ARBA00023014"/>
    </source>
</evidence>
<dbReference type="Pfam" id="PF00015">
    <property type="entry name" value="MCPsignal"/>
    <property type="match status" value="1"/>
</dbReference>
<evidence type="ECO:0000256" key="6">
    <source>
        <dbReference type="ARBA" id="ARBA00029447"/>
    </source>
</evidence>
<reference evidence="12" key="1">
    <citation type="submission" date="2016-11" db="EMBL/GenBank/DDBJ databases">
        <authorList>
            <person name="Varghese N."/>
            <person name="Submissions S."/>
        </authorList>
    </citation>
    <scope>NUCLEOTIDE SEQUENCE [LARGE SCALE GENOMIC DNA]</scope>
    <source>
        <strain evidence="12">DSM 10349</strain>
    </source>
</reference>
<evidence type="ECO:0000259" key="8">
    <source>
        <dbReference type="PROSITE" id="PS50111"/>
    </source>
</evidence>
<dbReference type="Pfam" id="PF04060">
    <property type="entry name" value="FeS"/>
    <property type="match status" value="1"/>
</dbReference>
<dbReference type="Proteomes" id="UP000183997">
    <property type="component" value="Unassembled WGS sequence"/>
</dbReference>
<dbReference type="Pfam" id="PF12838">
    <property type="entry name" value="Fer4_7"/>
    <property type="match status" value="1"/>
</dbReference>
<dbReference type="PROSITE" id="PS51656">
    <property type="entry name" value="4FE4S"/>
    <property type="match status" value="1"/>
</dbReference>
<evidence type="ECO:0000256" key="4">
    <source>
        <dbReference type="ARBA" id="ARBA00023004"/>
    </source>
</evidence>
<dbReference type="AlphaFoldDB" id="A0A1M6NXX2"/>
<dbReference type="OrthoDB" id="9798098at2"/>
<dbReference type="InterPro" id="IPR009016">
    <property type="entry name" value="Fe_hydrogenase"/>
</dbReference>
<feature type="domain" description="4Fe-4S" evidence="10">
    <location>
        <begin position="405"/>
        <end position="466"/>
    </location>
</feature>
<protein>
    <submittedName>
        <fullName evidence="11">Iron only hydrogenase large subunit, C-terminal domain</fullName>
    </submittedName>
</protein>
<evidence type="ECO:0000259" key="10">
    <source>
        <dbReference type="PROSITE" id="PS51656"/>
    </source>
</evidence>
<sequence length="644" mass="72161">MLNGIVYTDKERCRECSACLQVCATKSIKIKDSKAEIIQDSCLNCGLCMGVCSKKAKQYRKSVNNVRQLLLDRNCAVVLAPSYIIVARKKYNCSPGQFCGALKKLGFKLIYESSFGADIVTKVYLDYVNQLVKTKGKGHTHVITSPCPSLMNFIEKHTPELIEEFAPILSPMAAQAVLVKHWNKENISIIGASPCVAKKSELLDDKLRLFEEVLTFEEIIEMFDEAGIKPASLEEVEFDGMQALYGAGFPISGGLTKTLEQFSGGLELNPIGNDILILEGEERSLEFLRHMAADKKRDKTLADYPTLIDILYCEGCIVGKAMGVKGNLLEHKRIVSEYTQSRFEKVQQQGLFKKYKGYRFLTKNTVEAPEFKRWIDVVEQLIKNNQFTRTWDNRCYHKSIPSDAELRVILEQDGKYSREDELNCRACGYKTCRERAVAVFNGENKPGGCIVYQRDLAEKLHTEAKQVNTLVRENTEALIATTNEIVQGNQRNAEMSSRLLGDITLHGEEIKQLQEKINTVIKTFSYFSEMADNISGIADQTKMLSLNAQIEAARAGEHGRGFAVVAGEVMKLSNDTHEKLKSVNMYKSEVNGNQRELDELIQKLIDESIQVQELANSSAGVAQEITASSEELFAATENLKSIIK</sequence>
<keyword evidence="4" id="KW-0408">Iron</keyword>
<dbReference type="Gene3D" id="1.10.15.40">
    <property type="entry name" value="Electron transport complex subunit B, putative Fe-S cluster"/>
    <property type="match status" value="1"/>
</dbReference>
<evidence type="ECO:0000256" key="1">
    <source>
        <dbReference type="ARBA" id="ARBA00022485"/>
    </source>
</evidence>
<dbReference type="SUPFAM" id="SSF58104">
    <property type="entry name" value="Methyl-accepting chemotaxis protein (MCP) signaling domain"/>
    <property type="match status" value="1"/>
</dbReference>
<dbReference type="RefSeq" id="WP_072910546.1">
    <property type="nucleotide sequence ID" value="NZ_FRAR01000005.1"/>
</dbReference>